<dbReference type="Gene3D" id="3.90.1150.10">
    <property type="entry name" value="Aspartate Aminotransferase, domain 1"/>
    <property type="match status" value="1"/>
</dbReference>
<dbReference type="SUPFAM" id="SSF53383">
    <property type="entry name" value="PLP-dependent transferases"/>
    <property type="match status" value="1"/>
</dbReference>
<dbReference type="CDD" id="cd00609">
    <property type="entry name" value="AAT_like"/>
    <property type="match status" value="1"/>
</dbReference>
<dbReference type="Pfam" id="PF00155">
    <property type="entry name" value="Aminotran_1_2"/>
    <property type="match status" value="1"/>
</dbReference>
<dbReference type="GO" id="GO:0016212">
    <property type="term" value="F:kynurenine-oxoglutarate transaminase activity"/>
    <property type="evidence" value="ECO:0007669"/>
    <property type="project" value="UniProtKB-ARBA"/>
</dbReference>
<evidence type="ECO:0000256" key="6">
    <source>
        <dbReference type="ARBA" id="ARBA00022898"/>
    </source>
</evidence>
<comment type="subunit">
    <text evidence="3">Homodimer.</text>
</comment>
<dbReference type="PANTHER" id="PTHR43807">
    <property type="entry name" value="FI04487P"/>
    <property type="match status" value="1"/>
</dbReference>
<sequence>MMLPFFRGSLIFLPPNSVTDALAKVVSANNHAFHQYTRGFGHPRLVRALADTYGKVMDRSINPNTEILVSVGAYGALFYAVQGLINPGDEAILIEPYFDCYEPMLKVAGGVPVYIPLKPEVTGKKTRSSADWKLDPDELASKFNEKTKVIFLNNPNNPLGKVYSRSELEMIAELCKKHDVVVFADEVYEWLVYEPSKHIKIATLPGMWERTITIGSGGKMFSATGWKIGWAIGPPYLISCLQTMHQNSNYTISTPLQEAMAMGMEHELPLIGKKECYYSVLPAQIRPKRDRIIKLLSEVGMIATVPDGTYFVVADFSNLDVKLDETSSEPKDYQFTKWLISHKKLAAIPVGAFYSPGNKHLAENLVRFTYIKEDSTLDKLETIIKNW</sequence>
<dbReference type="InterPro" id="IPR015421">
    <property type="entry name" value="PyrdxlP-dep_Trfase_major"/>
</dbReference>
<dbReference type="GO" id="GO:0030170">
    <property type="term" value="F:pyridoxal phosphate binding"/>
    <property type="evidence" value="ECO:0007669"/>
    <property type="project" value="InterPro"/>
</dbReference>
<evidence type="ECO:0000259" key="8">
    <source>
        <dbReference type="Pfam" id="PF00155"/>
    </source>
</evidence>
<evidence type="ECO:0000256" key="2">
    <source>
        <dbReference type="ARBA" id="ARBA00007441"/>
    </source>
</evidence>
<evidence type="ECO:0000256" key="3">
    <source>
        <dbReference type="ARBA" id="ARBA00011738"/>
    </source>
</evidence>
<evidence type="ECO:0000256" key="4">
    <source>
        <dbReference type="ARBA" id="ARBA00022576"/>
    </source>
</evidence>
<dbReference type="InterPro" id="IPR004839">
    <property type="entry name" value="Aminotransferase_I/II_large"/>
</dbReference>
<dbReference type="FunFam" id="3.90.1150.10:FF:000021">
    <property type="entry name" value="Kynurenine--oxoglutarate transaminase 3"/>
    <property type="match status" value="1"/>
</dbReference>
<name>A0AAD9PBK8_RIDPI</name>
<gene>
    <name evidence="9" type="ORF">NP493_50g00009</name>
</gene>
<accession>A0AAD9PBK8</accession>
<protein>
    <recommendedName>
        <fullName evidence="8">Aminotransferase class I/classII large domain-containing protein</fullName>
    </recommendedName>
</protein>
<evidence type="ECO:0000256" key="5">
    <source>
        <dbReference type="ARBA" id="ARBA00022679"/>
    </source>
</evidence>
<dbReference type="GO" id="GO:0070189">
    <property type="term" value="P:kynurenine metabolic process"/>
    <property type="evidence" value="ECO:0007669"/>
    <property type="project" value="UniProtKB-ARBA"/>
</dbReference>
<dbReference type="InterPro" id="IPR015422">
    <property type="entry name" value="PyrdxlP-dep_Trfase_small"/>
</dbReference>
<dbReference type="InterPro" id="IPR051326">
    <property type="entry name" value="Kynurenine-oxoglutarate_AT"/>
</dbReference>
<dbReference type="Gene3D" id="3.40.640.10">
    <property type="entry name" value="Type I PLP-dependent aspartate aminotransferase-like (Major domain)"/>
    <property type="match status" value="1"/>
</dbReference>
<organism evidence="9 10">
    <name type="scientific">Ridgeia piscesae</name>
    <name type="common">Tubeworm</name>
    <dbReference type="NCBI Taxonomy" id="27915"/>
    <lineage>
        <taxon>Eukaryota</taxon>
        <taxon>Metazoa</taxon>
        <taxon>Spiralia</taxon>
        <taxon>Lophotrochozoa</taxon>
        <taxon>Annelida</taxon>
        <taxon>Polychaeta</taxon>
        <taxon>Sedentaria</taxon>
        <taxon>Canalipalpata</taxon>
        <taxon>Sabellida</taxon>
        <taxon>Siboglinidae</taxon>
        <taxon>Ridgeia</taxon>
    </lineage>
</organism>
<proteinExistence type="inferred from homology"/>
<keyword evidence="5" id="KW-0808">Transferase</keyword>
<reference evidence="9" key="1">
    <citation type="journal article" date="2023" name="Mol. Biol. Evol.">
        <title>Third-Generation Sequencing Reveals the Adaptive Role of the Epigenome in Three Deep-Sea Polychaetes.</title>
        <authorList>
            <person name="Perez M."/>
            <person name="Aroh O."/>
            <person name="Sun Y."/>
            <person name="Lan Y."/>
            <person name="Juniper S.K."/>
            <person name="Young C.R."/>
            <person name="Angers B."/>
            <person name="Qian P.Y."/>
        </authorList>
    </citation>
    <scope>NUCLEOTIDE SEQUENCE</scope>
    <source>
        <strain evidence="9">R07B-5</strain>
    </source>
</reference>
<keyword evidence="6" id="KW-0663">Pyridoxal phosphate</keyword>
<dbReference type="PANTHER" id="PTHR43807:SF20">
    <property type="entry name" value="FI04487P"/>
    <property type="match status" value="1"/>
</dbReference>
<dbReference type="GO" id="GO:0005739">
    <property type="term" value="C:mitochondrion"/>
    <property type="evidence" value="ECO:0007669"/>
    <property type="project" value="TreeGrafter"/>
</dbReference>
<dbReference type="InterPro" id="IPR015424">
    <property type="entry name" value="PyrdxlP-dep_Trfase"/>
</dbReference>
<dbReference type="AlphaFoldDB" id="A0AAD9PBK8"/>
<evidence type="ECO:0000313" key="9">
    <source>
        <dbReference type="EMBL" id="KAK2191582.1"/>
    </source>
</evidence>
<comment type="similarity">
    <text evidence="2">Belongs to the class-I pyridoxal-phosphate-dependent aminotransferase family.</text>
</comment>
<keyword evidence="10" id="KW-1185">Reference proteome</keyword>
<evidence type="ECO:0000313" key="10">
    <source>
        <dbReference type="Proteomes" id="UP001209878"/>
    </source>
</evidence>
<comment type="pathway">
    <text evidence="7">Amino-acid degradation; L-kynurenine degradation; kynurenate from L-kynurenine: step 1/2.</text>
</comment>
<dbReference type="FunFam" id="3.40.640.10:FF:000024">
    <property type="entry name" value="Kynurenine--oxoglutarate transaminase 3"/>
    <property type="match status" value="1"/>
</dbReference>
<feature type="domain" description="Aminotransferase class I/classII large" evidence="8">
    <location>
        <begin position="14"/>
        <end position="378"/>
    </location>
</feature>
<dbReference type="Proteomes" id="UP001209878">
    <property type="component" value="Unassembled WGS sequence"/>
</dbReference>
<comment type="cofactor">
    <cofactor evidence="1">
        <name>pyridoxal 5'-phosphate</name>
        <dbReference type="ChEBI" id="CHEBI:597326"/>
    </cofactor>
</comment>
<evidence type="ECO:0000256" key="7">
    <source>
        <dbReference type="ARBA" id="ARBA00024016"/>
    </source>
</evidence>
<comment type="caution">
    <text evidence="9">The sequence shown here is derived from an EMBL/GenBank/DDBJ whole genome shotgun (WGS) entry which is preliminary data.</text>
</comment>
<dbReference type="EMBL" id="JAODUO010000049">
    <property type="protein sequence ID" value="KAK2191582.1"/>
    <property type="molecule type" value="Genomic_DNA"/>
</dbReference>
<keyword evidence="4" id="KW-0032">Aminotransferase</keyword>
<evidence type="ECO:0000256" key="1">
    <source>
        <dbReference type="ARBA" id="ARBA00001933"/>
    </source>
</evidence>